<accession>A0ABS4E380</accession>
<feature type="domain" description="Serine aminopeptidase S33" evidence="1">
    <location>
        <begin position="26"/>
        <end position="289"/>
    </location>
</feature>
<sequence>MFSETRRLSSPTGVLLAYHHAATTAPPKAIIIICHGLTEHSGRYEDFARGMASLGYHVYAHDHRGHGRTSSPDRPLGRFALKNGPDKVIDDVLAMRELAVTDHPNLPVILFGHSLGGVIALNTAIAKPDGFAAVAIWNSRFNTGLPGRFARAVLAVERMLKGSDVPSAILPRATFHAWNNQIPGHKGDHDWLSSDPEVGRRFADDPLCGFDVSVSMWDDVFELTERPFRNSAISALSKALPINLVGGRQDPATHGGRDVEWLARRLSSSGFSRVTCQIYPDMRHETLQEVGREAAMGEFADWCEAAVKRRLQPSG</sequence>
<evidence type="ECO:0000259" key="1">
    <source>
        <dbReference type="Pfam" id="PF12146"/>
    </source>
</evidence>
<dbReference type="Gene3D" id="3.40.50.1820">
    <property type="entry name" value="alpha/beta hydrolase"/>
    <property type="match status" value="1"/>
</dbReference>
<dbReference type="GO" id="GO:0016787">
    <property type="term" value="F:hydrolase activity"/>
    <property type="evidence" value="ECO:0007669"/>
    <property type="project" value="UniProtKB-KW"/>
</dbReference>
<dbReference type="RefSeq" id="WP_209947207.1">
    <property type="nucleotide sequence ID" value="NZ_JAGGJU010000011.1"/>
</dbReference>
<protein>
    <submittedName>
        <fullName evidence="2">Alpha-beta hydrolase superfamily lysophospholipase</fullName>
    </submittedName>
</protein>
<proteinExistence type="predicted"/>
<dbReference type="EMBL" id="JAGGJU010000011">
    <property type="protein sequence ID" value="MBP1852364.1"/>
    <property type="molecule type" value="Genomic_DNA"/>
</dbReference>
<keyword evidence="3" id="KW-1185">Reference proteome</keyword>
<gene>
    <name evidence="2" type="ORF">J2Z17_003821</name>
</gene>
<dbReference type="Pfam" id="PF12146">
    <property type="entry name" value="Hydrolase_4"/>
    <property type="match status" value="1"/>
</dbReference>
<dbReference type="SUPFAM" id="SSF53474">
    <property type="entry name" value="alpha/beta-Hydrolases"/>
    <property type="match status" value="1"/>
</dbReference>
<reference evidence="2 3" key="1">
    <citation type="submission" date="2021-03" db="EMBL/GenBank/DDBJ databases">
        <title>Genomic Encyclopedia of Type Strains, Phase IV (KMG-IV): sequencing the most valuable type-strain genomes for metagenomic binning, comparative biology and taxonomic classification.</title>
        <authorList>
            <person name="Goeker M."/>
        </authorList>
    </citation>
    <scope>NUCLEOTIDE SEQUENCE [LARGE SCALE GENOMIC DNA]</scope>
    <source>
        <strain evidence="2 3">DSM 21600</strain>
    </source>
</reference>
<evidence type="ECO:0000313" key="2">
    <source>
        <dbReference type="EMBL" id="MBP1852364.1"/>
    </source>
</evidence>
<dbReference type="Proteomes" id="UP000759443">
    <property type="component" value="Unassembled WGS sequence"/>
</dbReference>
<keyword evidence="2" id="KW-0378">Hydrolase</keyword>
<dbReference type="PANTHER" id="PTHR11614">
    <property type="entry name" value="PHOSPHOLIPASE-RELATED"/>
    <property type="match status" value="1"/>
</dbReference>
<dbReference type="InterPro" id="IPR022742">
    <property type="entry name" value="Hydrolase_4"/>
</dbReference>
<name>A0ABS4E380_9HYPH</name>
<dbReference type="InterPro" id="IPR051044">
    <property type="entry name" value="MAG_DAG_Lipase"/>
</dbReference>
<evidence type="ECO:0000313" key="3">
    <source>
        <dbReference type="Proteomes" id="UP000759443"/>
    </source>
</evidence>
<comment type="caution">
    <text evidence="2">The sequence shown here is derived from an EMBL/GenBank/DDBJ whole genome shotgun (WGS) entry which is preliminary data.</text>
</comment>
<organism evidence="2 3">
    <name type="scientific">Rhizobium halophytocola</name>
    <dbReference type="NCBI Taxonomy" id="735519"/>
    <lineage>
        <taxon>Bacteria</taxon>
        <taxon>Pseudomonadati</taxon>
        <taxon>Pseudomonadota</taxon>
        <taxon>Alphaproteobacteria</taxon>
        <taxon>Hyphomicrobiales</taxon>
        <taxon>Rhizobiaceae</taxon>
        <taxon>Rhizobium/Agrobacterium group</taxon>
        <taxon>Rhizobium</taxon>
    </lineage>
</organism>
<dbReference type="InterPro" id="IPR029058">
    <property type="entry name" value="AB_hydrolase_fold"/>
</dbReference>